<evidence type="ECO:0000259" key="3">
    <source>
        <dbReference type="Pfam" id="PF11380"/>
    </source>
</evidence>
<dbReference type="Pfam" id="PF17101">
    <property type="entry name" value="Stealth_CR1"/>
    <property type="match status" value="1"/>
</dbReference>
<dbReference type="STRING" id="1745343.A0A2J6Q828"/>
<keyword evidence="2" id="KW-0808">Transferase</keyword>
<feature type="domain" description="Stealth protein CR2 conserved region 2" evidence="3">
    <location>
        <begin position="168"/>
        <end position="246"/>
    </location>
</feature>
<sequence>MDSTKEKTSESSALRTTFPEYSEFVALNSMVDTLPDVIYIPFEAATTDVTLTGWEDEWFSKAEYNVEQWGNLSEPKIDFVYLWVNGSDKAFTDTMYPYEFNSTLNDPEGKWLQSHRMNRYRDWDELRFSIRTVEKYAQNIRNKIQILVNSVGTEGIANTASPETPAEITGRQTPLWLNNNGSTNDIVQIIPHEDFFDESAQACLPTFNSLTIENQIFNTKSTVDRFFALSDDMLLGKPHAASDLYSPLFGPTMGFKNKGYNTRKAPTETDAYLFGERPYHIYTSWLLNRRFGERHRDVQVHFGHSMGRSVTREAIQSFPRPALQSACQRFRGQAGFQLSSWFATFHYTIERHREVLLWSYITQRSDTNQDGYLGWNERQAVIADLEEGLSNEGNTTFRTRQFYQVAKSLEAVGLEAPKVNIDILWTSLDGPSAIRRIKCHNFNVDDCMGPGFSSESSDKYYTNPIFSIAAIFERVTQQKPECGDCLLKLILNRVEKGLEPLLPHTDSQVGARATVIKALVRYQYTIVEPDALFLMVTDAEQVEHVLTKRLLYDKREVGQLCLNDDIATDEVYFVERLRQKIHFLFQGLVPEQSQFERKT</sequence>
<protein>
    <recommendedName>
        <fullName evidence="7">Stealth protein CR2 conserved region 2 domain-containing protein</fullName>
    </recommendedName>
</protein>
<dbReference type="InterPro" id="IPR031358">
    <property type="entry name" value="Stealth_CR1"/>
</dbReference>
<evidence type="ECO:0000259" key="4">
    <source>
        <dbReference type="Pfam" id="PF17101"/>
    </source>
</evidence>
<dbReference type="InterPro" id="IPR047141">
    <property type="entry name" value="Stealth"/>
</dbReference>
<feature type="domain" description="Stealth protein CR1 conserved region 1" evidence="4">
    <location>
        <begin position="75"/>
        <end position="99"/>
    </location>
</feature>
<dbReference type="OrthoDB" id="263283at2759"/>
<evidence type="ECO:0000313" key="6">
    <source>
        <dbReference type="Proteomes" id="UP000235672"/>
    </source>
</evidence>
<evidence type="ECO:0000256" key="2">
    <source>
        <dbReference type="ARBA" id="ARBA00022679"/>
    </source>
</evidence>
<reference evidence="5 6" key="1">
    <citation type="submission" date="2016-05" db="EMBL/GenBank/DDBJ databases">
        <title>A degradative enzymes factory behind the ericoid mycorrhizal symbiosis.</title>
        <authorList>
            <consortium name="DOE Joint Genome Institute"/>
            <person name="Martino E."/>
            <person name="Morin E."/>
            <person name="Grelet G."/>
            <person name="Kuo A."/>
            <person name="Kohler A."/>
            <person name="Daghino S."/>
            <person name="Barry K."/>
            <person name="Choi C."/>
            <person name="Cichocki N."/>
            <person name="Clum A."/>
            <person name="Copeland A."/>
            <person name="Hainaut M."/>
            <person name="Haridas S."/>
            <person name="Labutti K."/>
            <person name="Lindquist E."/>
            <person name="Lipzen A."/>
            <person name="Khouja H.-R."/>
            <person name="Murat C."/>
            <person name="Ohm R."/>
            <person name="Olson A."/>
            <person name="Spatafora J."/>
            <person name="Veneault-Fourrey C."/>
            <person name="Henrissat B."/>
            <person name="Grigoriev I."/>
            <person name="Martin F."/>
            <person name="Perotto S."/>
        </authorList>
    </citation>
    <scope>NUCLEOTIDE SEQUENCE [LARGE SCALE GENOMIC DNA]</scope>
    <source>
        <strain evidence="5 6">UAMH 7357</strain>
    </source>
</reference>
<dbReference type="EMBL" id="KZ613478">
    <property type="protein sequence ID" value="PMD22395.1"/>
    <property type="molecule type" value="Genomic_DNA"/>
</dbReference>
<dbReference type="GO" id="GO:0005794">
    <property type="term" value="C:Golgi apparatus"/>
    <property type="evidence" value="ECO:0007669"/>
    <property type="project" value="TreeGrafter"/>
</dbReference>
<evidence type="ECO:0008006" key="7">
    <source>
        <dbReference type="Google" id="ProtNLM"/>
    </source>
</evidence>
<evidence type="ECO:0000256" key="1">
    <source>
        <dbReference type="ARBA" id="ARBA00007583"/>
    </source>
</evidence>
<comment type="similarity">
    <text evidence="1">Belongs to the stealth family.</text>
</comment>
<dbReference type="Proteomes" id="UP000235672">
    <property type="component" value="Unassembled WGS sequence"/>
</dbReference>
<proteinExistence type="inferred from homology"/>
<dbReference type="PANTHER" id="PTHR24045:SF0">
    <property type="entry name" value="N-ACETYLGLUCOSAMINE-1-PHOSPHOTRANSFERASE SUBUNITS ALPHA_BETA"/>
    <property type="match status" value="1"/>
</dbReference>
<dbReference type="GO" id="GO:0046835">
    <property type="term" value="P:carbohydrate phosphorylation"/>
    <property type="evidence" value="ECO:0007669"/>
    <property type="project" value="TreeGrafter"/>
</dbReference>
<dbReference type="AlphaFoldDB" id="A0A2J6Q828"/>
<name>A0A2J6Q828_9HELO</name>
<organism evidence="5 6">
    <name type="scientific">Hyaloscypha hepaticicola</name>
    <dbReference type="NCBI Taxonomy" id="2082293"/>
    <lineage>
        <taxon>Eukaryota</taxon>
        <taxon>Fungi</taxon>
        <taxon>Dikarya</taxon>
        <taxon>Ascomycota</taxon>
        <taxon>Pezizomycotina</taxon>
        <taxon>Leotiomycetes</taxon>
        <taxon>Helotiales</taxon>
        <taxon>Hyaloscyphaceae</taxon>
        <taxon>Hyaloscypha</taxon>
    </lineage>
</organism>
<accession>A0A2J6Q828</accession>
<dbReference type="InterPro" id="IPR021520">
    <property type="entry name" value="Stealth_CR2"/>
</dbReference>
<evidence type="ECO:0000313" key="5">
    <source>
        <dbReference type="EMBL" id="PMD22395.1"/>
    </source>
</evidence>
<dbReference type="GO" id="GO:0003976">
    <property type="term" value="F:UDP-N-acetylglucosamine-lysosomal-enzyme N-acetylglucosaminephosphotransferase activity"/>
    <property type="evidence" value="ECO:0007669"/>
    <property type="project" value="TreeGrafter"/>
</dbReference>
<keyword evidence="6" id="KW-1185">Reference proteome</keyword>
<dbReference type="Pfam" id="PF11380">
    <property type="entry name" value="Stealth_CR2"/>
    <property type="match status" value="1"/>
</dbReference>
<gene>
    <name evidence="5" type="ORF">NA56DRAFT_624727</name>
</gene>
<dbReference type="PANTHER" id="PTHR24045">
    <property type="match status" value="1"/>
</dbReference>